<dbReference type="GO" id="GO:0008745">
    <property type="term" value="F:N-acetylmuramoyl-L-alanine amidase activity"/>
    <property type="evidence" value="ECO:0007669"/>
    <property type="project" value="UniProtKB-EC"/>
</dbReference>
<evidence type="ECO:0000256" key="1">
    <source>
        <dbReference type="ARBA" id="ARBA00001561"/>
    </source>
</evidence>
<evidence type="ECO:0000259" key="5">
    <source>
        <dbReference type="SMART" id="SM00644"/>
    </source>
</evidence>
<reference evidence="6 7" key="1">
    <citation type="submission" date="2022-11" db="EMBL/GenBank/DDBJ databases">
        <title>Minimal conservation of predation-associated metabolite biosynthetic gene clusters underscores biosynthetic potential of Myxococcota including descriptions for ten novel species: Archangium lansinium sp. nov., Myxococcus landrumus sp. nov., Nannocystis bai.</title>
        <authorList>
            <person name="Ahearne A."/>
            <person name="Stevens C."/>
            <person name="Phillips K."/>
        </authorList>
    </citation>
    <scope>NUCLEOTIDE SEQUENCE [LARGE SCALE GENOMIC DNA]</scope>
    <source>
        <strain evidence="6 7">MIWBW</strain>
    </source>
</reference>
<keyword evidence="3 6" id="KW-0378">Hydrolase</keyword>
<dbReference type="InterPro" id="IPR002502">
    <property type="entry name" value="Amidase_domain"/>
</dbReference>
<organism evidence="6 7">
    <name type="scientific">Archangium lansingense</name>
    <dbReference type="NCBI Taxonomy" id="2995310"/>
    <lineage>
        <taxon>Bacteria</taxon>
        <taxon>Pseudomonadati</taxon>
        <taxon>Myxococcota</taxon>
        <taxon>Myxococcia</taxon>
        <taxon>Myxococcales</taxon>
        <taxon>Cystobacterineae</taxon>
        <taxon>Archangiaceae</taxon>
        <taxon>Archangium</taxon>
    </lineage>
</organism>
<keyword evidence="7" id="KW-1185">Reference proteome</keyword>
<protein>
    <recommendedName>
        <fullName evidence="2">N-acetylmuramoyl-L-alanine amidase</fullName>
        <ecNumber evidence="2">3.5.1.28</ecNumber>
    </recommendedName>
</protein>
<dbReference type="PANTHER" id="PTHR30417">
    <property type="entry name" value="N-ACETYLMURAMOYL-L-ALANINE AMIDASE AMID"/>
    <property type="match status" value="1"/>
</dbReference>
<dbReference type="EMBL" id="JAPNKA010000001">
    <property type="protein sequence ID" value="MCY1080293.1"/>
    <property type="molecule type" value="Genomic_DNA"/>
</dbReference>
<evidence type="ECO:0000256" key="3">
    <source>
        <dbReference type="ARBA" id="ARBA00022801"/>
    </source>
</evidence>
<dbReference type="Proteomes" id="UP001207654">
    <property type="component" value="Unassembled WGS sequence"/>
</dbReference>
<evidence type="ECO:0000313" key="7">
    <source>
        <dbReference type="Proteomes" id="UP001207654"/>
    </source>
</evidence>
<dbReference type="Gene3D" id="3.40.80.10">
    <property type="entry name" value="Peptidoglycan recognition protein-like"/>
    <property type="match status" value="1"/>
</dbReference>
<evidence type="ECO:0000313" key="6">
    <source>
        <dbReference type="EMBL" id="MCY1080293.1"/>
    </source>
</evidence>
<dbReference type="InterPro" id="IPR036505">
    <property type="entry name" value="Amidase/PGRP_sf"/>
</dbReference>
<name>A0ABT4AF44_9BACT</name>
<dbReference type="SMART" id="SM00644">
    <property type="entry name" value="Ami_2"/>
    <property type="match status" value="1"/>
</dbReference>
<dbReference type="PANTHER" id="PTHR30417:SF1">
    <property type="entry name" value="N-ACETYLMURAMOYL-L-ALANINE AMIDASE AMID"/>
    <property type="match status" value="1"/>
</dbReference>
<dbReference type="SUPFAM" id="SSF55846">
    <property type="entry name" value="N-acetylmuramoyl-L-alanine amidase-like"/>
    <property type="match status" value="1"/>
</dbReference>
<evidence type="ECO:0000256" key="4">
    <source>
        <dbReference type="ARBA" id="ARBA00023316"/>
    </source>
</evidence>
<dbReference type="InterPro" id="IPR051206">
    <property type="entry name" value="NAMLAA_amidase_2"/>
</dbReference>
<proteinExistence type="predicted"/>
<accession>A0ABT4AF44</accession>
<feature type="domain" description="N-acetylmuramoyl-L-alanine amidase" evidence="5">
    <location>
        <begin position="9"/>
        <end position="149"/>
    </location>
</feature>
<comment type="catalytic activity">
    <reaction evidence="1">
        <text>Hydrolyzes the link between N-acetylmuramoyl residues and L-amino acid residues in certain cell-wall glycopeptides.</text>
        <dbReference type="EC" id="3.5.1.28"/>
    </reaction>
</comment>
<comment type="caution">
    <text evidence="6">The sequence shown here is derived from an EMBL/GenBank/DDBJ whole genome shotgun (WGS) entry which is preliminary data.</text>
</comment>
<keyword evidence="4" id="KW-0961">Cell wall biogenesis/degradation</keyword>
<dbReference type="EC" id="3.5.1.28" evidence="2"/>
<dbReference type="Pfam" id="PF01510">
    <property type="entry name" value="Amidase_2"/>
    <property type="match status" value="1"/>
</dbReference>
<dbReference type="RefSeq" id="WP_267538964.1">
    <property type="nucleotide sequence ID" value="NZ_JAPNKA010000001.1"/>
</dbReference>
<sequence>MLTNNSYPSPNHSSRSDVRVDVLVLHHTATRRGAPALRTLTDDAVPPERRVSAHYLVDTDGTVYCLVAESRKAWHAGVSTLRGESRPSVNARSIGIEIVNPGDNVTPFTEAQYQALEQLVPEIVLRHRIPTENVLGHRDVAPGRKTDPADNFNWARVRAAVERAQRSVA</sequence>
<evidence type="ECO:0000256" key="2">
    <source>
        <dbReference type="ARBA" id="ARBA00011901"/>
    </source>
</evidence>
<gene>
    <name evidence="6" type="ORF">OV287_38160</name>
</gene>
<dbReference type="CDD" id="cd06583">
    <property type="entry name" value="PGRP"/>
    <property type="match status" value="1"/>
</dbReference>